<gene>
    <name evidence="4" type="ORF">TELCIR_25352</name>
</gene>
<dbReference type="PANTHER" id="PTHR43775">
    <property type="entry name" value="FATTY ACID SYNTHASE"/>
    <property type="match status" value="1"/>
</dbReference>
<feature type="non-terminal residue" evidence="4">
    <location>
        <position position="267"/>
    </location>
</feature>
<evidence type="ECO:0000256" key="1">
    <source>
        <dbReference type="ARBA" id="ARBA00022450"/>
    </source>
</evidence>
<sequence length="267" mass="29505">LLGPSHQKGVVLYHPRSSSITEALELISLWQTVENQNNFVLVIACGNNGTSYTEWTALCRTLASERLLPYKFVSYSIDEELESELSFKDIFECIFYEQSSRFVERLAPVTLKRAHIKQPQHLLITGGTGGIGKRIIEFMSPKRTTVVTRNLKNGPARRDGENRTFIESNLATLGLPTGEEYDVVVHCAGVVENALMASMNYSRFEKVCNPKSVGFATLLNGLKWKDPRLVVAASSVAAILGSRGQANYAFANGLMTTLAEMSESCTM</sequence>
<proteinExistence type="predicted"/>
<dbReference type="Proteomes" id="UP000230423">
    <property type="component" value="Unassembled WGS sequence"/>
</dbReference>
<protein>
    <submittedName>
        <fullName evidence="4">Oxidoreductase, short chain dehydrogenase/reductase family protein</fullName>
    </submittedName>
</protein>
<evidence type="ECO:0000259" key="3">
    <source>
        <dbReference type="SMART" id="SM00822"/>
    </source>
</evidence>
<dbReference type="InterPro" id="IPR036291">
    <property type="entry name" value="NAD(P)-bd_dom_sf"/>
</dbReference>
<dbReference type="InterPro" id="IPR050091">
    <property type="entry name" value="PKS_NRPS_Biosynth_Enz"/>
</dbReference>
<evidence type="ECO:0000313" key="4">
    <source>
        <dbReference type="EMBL" id="PIO53315.1"/>
    </source>
</evidence>
<dbReference type="InterPro" id="IPR013968">
    <property type="entry name" value="PKS_KR"/>
</dbReference>
<keyword evidence="5" id="KW-1185">Reference proteome</keyword>
<dbReference type="SMART" id="SM00822">
    <property type="entry name" value="PKS_KR"/>
    <property type="match status" value="1"/>
</dbReference>
<dbReference type="Gene3D" id="3.40.50.720">
    <property type="entry name" value="NAD(P)-binding Rossmann-like Domain"/>
    <property type="match status" value="2"/>
</dbReference>
<reference evidence="4 5" key="1">
    <citation type="submission" date="2015-09" db="EMBL/GenBank/DDBJ databases">
        <title>Draft genome of the parasitic nematode Teladorsagia circumcincta isolate WARC Sus (inbred).</title>
        <authorList>
            <person name="Mitreva M."/>
        </authorList>
    </citation>
    <scope>NUCLEOTIDE SEQUENCE [LARGE SCALE GENOMIC DNA]</scope>
    <source>
        <strain evidence="4 5">S</strain>
    </source>
</reference>
<evidence type="ECO:0000256" key="2">
    <source>
        <dbReference type="ARBA" id="ARBA00022553"/>
    </source>
</evidence>
<feature type="non-terminal residue" evidence="4">
    <location>
        <position position="1"/>
    </location>
</feature>
<dbReference type="GO" id="GO:0006633">
    <property type="term" value="P:fatty acid biosynthetic process"/>
    <property type="evidence" value="ECO:0007669"/>
    <property type="project" value="TreeGrafter"/>
</dbReference>
<dbReference type="OrthoDB" id="329835at2759"/>
<feature type="domain" description="Ketoreductase" evidence="3">
    <location>
        <begin position="120"/>
        <end position="267"/>
    </location>
</feature>
<name>A0A2G9T5U5_TELCI</name>
<dbReference type="EMBL" id="KZ415139">
    <property type="protein sequence ID" value="PIO53315.1"/>
    <property type="molecule type" value="Genomic_DNA"/>
</dbReference>
<dbReference type="InterPro" id="IPR057326">
    <property type="entry name" value="KR_dom"/>
</dbReference>
<dbReference type="GO" id="GO:0004312">
    <property type="term" value="F:fatty acid synthase activity"/>
    <property type="evidence" value="ECO:0007669"/>
    <property type="project" value="TreeGrafter"/>
</dbReference>
<keyword evidence="2" id="KW-0597">Phosphoprotein</keyword>
<keyword evidence="1" id="KW-0596">Phosphopantetheine</keyword>
<dbReference type="SUPFAM" id="SSF51735">
    <property type="entry name" value="NAD(P)-binding Rossmann-fold domains"/>
    <property type="match status" value="1"/>
</dbReference>
<accession>A0A2G9T5U5</accession>
<dbReference type="AlphaFoldDB" id="A0A2G9T5U5"/>
<organism evidence="4 5">
    <name type="scientific">Teladorsagia circumcincta</name>
    <name type="common">Brown stomach worm</name>
    <name type="synonym">Ostertagia circumcincta</name>
    <dbReference type="NCBI Taxonomy" id="45464"/>
    <lineage>
        <taxon>Eukaryota</taxon>
        <taxon>Metazoa</taxon>
        <taxon>Ecdysozoa</taxon>
        <taxon>Nematoda</taxon>
        <taxon>Chromadorea</taxon>
        <taxon>Rhabditida</taxon>
        <taxon>Rhabditina</taxon>
        <taxon>Rhabditomorpha</taxon>
        <taxon>Strongyloidea</taxon>
        <taxon>Trichostrongylidae</taxon>
        <taxon>Teladorsagia</taxon>
    </lineage>
</organism>
<dbReference type="Pfam" id="PF08659">
    <property type="entry name" value="KR"/>
    <property type="match status" value="1"/>
</dbReference>
<evidence type="ECO:0000313" key="5">
    <source>
        <dbReference type="Proteomes" id="UP000230423"/>
    </source>
</evidence>
<dbReference type="PANTHER" id="PTHR43775:SF37">
    <property type="entry name" value="SI:DKEY-61P9.11"/>
    <property type="match status" value="1"/>
</dbReference>